<feature type="domain" description="EAL" evidence="2">
    <location>
        <begin position="311"/>
        <end position="565"/>
    </location>
</feature>
<dbReference type="Proteomes" id="UP000441797">
    <property type="component" value="Unassembled WGS sequence"/>
</dbReference>
<dbReference type="SMART" id="SM00052">
    <property type="entry name" value="EAL"/>
    <property type="match status" value="1"/>
</dbReference>
<protein>
    <submittedName>
        <fullName evidence="4">GGDEF-domain containing protein</fullName>
    </submittedName>
</protein>
<dbReference type="Pfam" id="PF00563">
    <property type="entry name" value="EAL"/>
    <property type="match status" value="1"/>
</dbReference>
<dbReference type="FunFam" id="3.20.20.450:FF:000001">
    <property type="entry name" value="Cyclic di-GMP phosphodiesterase yahA"/>
    <property type="match status" value="1"/>
</dbReference>
<dbReference type="InterPro" id="IPR000160">
    <property type="entry name" value="GGDEF_dom"/>
</dbReference>
<dbReference type="AlphaFoldDB" id="A0A6N8FZM1"/>
<dbReference type="PROSITE" id="PS50887">
    <property type="entry name" value="GGDEF"/>
    <property type="match status" value="1"/>
</dbReference>
<reference evidence="4 5" key="1">
    <citation type="journal article" date="2019" name="Front. Microbiol.">
        <title>Genomic Features for Desiccation Tolerance and Sugar Biosynthesis in the Extremophile Gloeocapsopsis sp. UTEX B3054.</title>
        <authorList>
            <person name="Urrejola C."/>
            <person name="Alcorta J."/>
            <person name="Salas L."/>
            <person name="Vasquez M."/>
            <person name="Polz M.F."/>
            <person name="Vicuna R."/>
            <person name="Diez B."/>
        </authorList>
    </citation>
    <scope>NUCLEOTIDE SEQUENCE [LARGE SCALE GENOMIC DNA]</scope>
    <source>
        <strain evidence="4 5">1H9</strain>
    </source>
</reference>
<organism evidence="4 5">
    <name type="scientific">Gloeocapsopsis dulcis AAB1 = 1H9</name>
    <dbReference type="NCBI Taxonomy" id="1433147"/>
    <lineage>
        <taxon>Bacteria</taxon>
        <taxon>Bacillati</taxon>
        <taxon>Cyanobacteriota</taxon>
        <taxon>Cyanophyceae</taxon>
        <taxon>Oscillatoriophycideae</taxon>
        <taxon>Chroococcales</taxon>
        <taxon>Chroococcaceae</taxon>
        <taxon>Gloeocapsopsis</taxon>
        <taxon>Gloeocapsopsis dulcis</taxon>
    </lineage>
</organism>
<evidence type="ECO:0000313" key="5">
    <source>
        <dbReference type="Proteomes" id="UP000441797"/>
    </source>
</evidence>
<evidence type="ECO:0000259" key="3">
    <source>
        <dbReference type="PROSITE" id="PS50887"/>
    </source>
</evidence>
<keyword evidence="1" id="KW-0472">Membrane</keyword>
<proteinExistence type="predicted"/>
<keyword evidence="1" id="KW-1133">Transmembrane helix</keyword>
<dbReference type="Pfam" id="PF00990">
    <property type="entry name" value="GGDEF"/>
    <property type="match status" value="1"/>
</dbReference>
<dbReference type="InterPro" id="IPR029787">
    <property type="entry name" value="Nucleotide_cyclase"/>
</dbReference>
<dbReference type="CDD" id="cd01948">
    <property type="entry name" value="EAL"/>
    <property type="match status" value="1"/>
</dbReference>
<evidence type="ECO:0000313" key="4">
    <source>
        <dbReference type="EMBL" id="MUL38184.1"/>
    </source>
</evidence>
<keyword evidence="1" id="KW-0812">Transmembrane</keyword>
<dbReference type="PANTHER" id="PTHR44757">
    <property type="entry name" value="DIGUANYLATE CYCLASE DGCP"/>
    <property type="match status" value="1"/>
</dbReference>
<dbReference type="InterPro" id="IPR043128">
    <property type="entry name" value="Rev_trsase/Diguanyl_cyclase"/>
</dbReference>
<dbReference type="PANTHER" id="PTHR44757:SF2">
    <property type="entry name" value="BIOFILM ARCHITECTURE MAINTENANCE PROTEIN MBAA"/>
    <property type="match status" value="1"/>
</dbReference>
<dbReference type="Gene3D" id="3.30.70.270">
    <property type="match status" value="1"/>
</dbReference>
<dbReference type="SUPFAM" id="SSF55073">
    <property type="entry name" value="Nucleotide cyclase"/>
    <property type="match status" value="1"/>
</dbReference>
<accession>A0A6N8FZM1</accession>
<evidence type="ECO:0000259" key="2">
    <source>
        <dbReference type="PROSITE" id="PS50883"/>
    </source>
</evidence>
<dbReference type="RefSeq" id="WP_105220572.1">
    <property type="nucleotide sequence ID" value="NZ_CAWNSU010000062.1"/>
</dbReference>
<name>A0A6N8FZM1_9CHRO</name>
<dbReference type="CDD" id="cd01949">
    <property type="entry name" value="GGDEF"/>
    <property type="match status" value="1"/>
</dbReference>
<dbReference type="InterPro" id="IPR052155">
    <property type="entry name" value="Biofilm_reg_signaling"/>
</dbReference>
<dbReference type="EMBL" id="NAPY01000033">
    <property type="protein sequence ID" value="MUL38184.1"/>
    <property type="molecule type" value="Genomic_DNA"/>
</dbReference>
<feature type="transmembrane region" description="Helical" evidence="1">
    <location>
        <begin position="31"/>
        <end position="52"/>
    </location>
</feature>
<dbReference type="SMART" id="SM00267">
    <property type="entry name" value="GGDEF"/>
    <property type="match status" value="1"/>
</dbReference>
<feature type="transmembrane region" description="Helical" evidence="1">
    <location>
        <begin position="64"/>
        <end position="97"/>
    </location>
</feature>
<gene>
    <name evidence="4" type="ORF">BWI75_18070</name>
</gene>
<dbReference type="OrthoDB" id="415644at2"/>
<feature type="domain" description="GGDEF" evidence="3">
    <location>
        <begin position="169"/>
        <end position="302"/>
    </location>
</feature>
<evidence type="ECO:0000256" key="1">
    <source>
        <dbReference type="SAM" id="Phobius"/>
    </source>
</evidence>
<sequence>MSIIAKLRRPSLQLYSFLSRFSLLKSYKMKIMVVAFVGTHIPLLTLLVYFISTASLPYQLKLHIIIIALLATLIGTALTLYALHNLLAPISLTFLGLRKYLLHKQLPNLPTEFTDEAGVLMADAVHTIKKLDQVINYMASYDNLTGLPNRDLFRDRLQQAVLQAQNNHQTLAVMFLSLNRLKRINDTLGYQAGDVLLRSAAQRFASCMSDNNILARIGSNTFAIVQTHFRTVDDIVSLAEKICSTVAKPFAIDSHEITTDASVGIAIYPNDTTNIDYLVAYADTAMHQAQKQGLNNYHFYSANLNSSLQERLALENELYHALDRDEFLLHYQPQVSLHSGRIIGVETLLRWQNPARGLVSPAKFIPIAEETGLIVPIGEWVLRTACTQSLAWQAQGFSALKIAVNLSARQFKQQNLVETVTQVLNATGLDPHYLELELTESLMIDNIQQSINIMRQLHNMGIVLSVDDFGTGYSSLNYLKRFPIHTLKIDQSFVHDLVVDSDDAAIVDAIISLAHSLNLNVIAEGVESQEQLNYLQNKGCDEIQGYYFSRPLPANTLTQLLEEGKTLSNINPLCIT</sequence>
<dbReference type="SUPFAM" id="SSF141868">
    <property type="entry name" value="EAL domain-like"/>
    <property type="match status" value="1"/>
</dbReference>
<comment type="caution">
    <text evidence="4">The sequence shown here is derived from an EMBL/GenBank/DDBJ whole genome shotgun (WGS) entry which is preliminary data.</text>
</comment>
<dbReference type="PROSITE" id="PS50883">
    <property type="entry name" value="EAL"/>
    <property type="match status" value="1"/>
</dbReference>
<keyword evidence="5" id="KW-1185">Reference proteome</keyword>
<dbReference type="Gene3D" id="3.20.20.450">
    <property type="entry name" value="EAL domain"/>
    <property type="match status" value="1"/>
</dbReference>
<dbReference type="InterPro" id="IPR035919">
    <property type="entry name" value="EAL_sf"/>
</dbReference>
<dbReference type="NCBIfam" id="TIGR00254">
    <property type="entry name" value="GGDEF"/>
    <property type="match status" value="1"/>
</dbReference>
<dbReference type="InterPro" id="IPR001633">
    <property type="entry name" value="EAL_dom"/>
</dbReference>